<feature type="transmembrane region" description="Helical" evidence="1">
    <location>
        <begin position="31"/>
        <end position="51"/>
    </location>
</feature>
<reference evidence="3" key="3">
    <citation type="submission" date="2022-06" db="UniProtKB">
        <authorList>
            <consortium name="EnsemblMetazoa"/>
        </authorList>
    </citation>
    <scope>IDENTIFICATION</scope>
</reference>
<evidence type="ECO:0000313" key="4">
    <source>
        <dbReference type="Proteomes" id="UP000070412"/>
    </source>
</evidence>
<protein>
    <submittedName>
        <fullName evidence="2 3">Uncharacterized protein</fullName>
    </submittedName>
</protein>
<proteinExistence type="predicted"/>
<dbReference type="AlphaFoldDB" id="A0A834RID4"/>
<organism evidence="2">
    <name type="scientific">Sarcoptes scabiei</name>
    <name type="common">Itch mite</name>
    <name type="synonym">Acarus scabiei</name>
    <dbReference type="NCBI Taxonomy" id="52283"/>
    <lineage>
        <taxon>Eukaryota</taxon>
        <taxon>Metazoa</taxon>
        <taxon>Ecdysozoa</taxon>
        <taxon>Arthropoda</taxon>
        <taxon>Chelicerata</taxon>
        <taxon>Arachnida</taxon>
        <taxon>Acari</taxon>
        <taxon>Acariformes</taxon>
        <taxon>Sarcoptiformes</taxon>
        <taxon>Astigmata</taxon>
        <taxon>Psoroptidia</taxon>
        <taxon>Sarcoptoidea</taxon>
        <taxon>Sarcoptidae</taxon>
        <taxon>Sarcoptinae</taxon>
        <taxon>Sarcoptes</taxon>
    </lineage>
</organism>
<evidence type="ECO:0000313" key="3">
    <source>
        <dbReference type="EnsemblMetazoa" id="KAF7496626.1"/>
    </source>
</evidence>
<evidence type="ECO:0000313" key="2">
    <source>
        <dbReference type="EMBL" id="KAF7496626.1"/>
    </source>
</evidence>
<keyword evidence="4" id="KW-1185">Reference proteome</keyword>
<keyword evidence="1" id="KW-0812">Transmembrane</keyword>
<keyword evidence="1" id="KW-1133">Transmembrane helix</keyword>
<sequence length="203" mass="23373">MRNRYYCQQVEKKSNKNNLDNGKLKLFLSHWIFGSLLLGPVFLHNYSLYLFDQQMAINLDYCLALENSINFDLLLINFQLNPYPSGLFSEIKSSQSKSNSLKGKFIKLTNGCSSPNSQQSNRFNNQIDNRYAIDLIGDTNEDVFDDSCMEIDDSSPLLFYGPLISINHSPEETETASQRLSSKLVHQDFFNDFEDLFGYENLD</sequence>
<keyword evidence="1" id="KW-0472">Membrane</keyword>
<accession>A0A834RID4</accession>
<dbReference type="EMBL" id="WVUK01000003">
    <property type="protein sequence ID" value="KAF7496626.1"/>
    <property type="molecule type" value="Genomic_DNA"/>
</dbReference>
<dbReference type="Proteomes" id="UP000070412">
    <property type="component" value="Unassembled WGS sequence"/>
</dbReference>
<reference evidence="2" key="2">
    <citation type="submission" date="2020-01" db="EMBL/GenBank/DDBJ databases">
        <authorList>
            <person name="Korhonen P.K.K."/>
            <person name="Guangxu M.G."/>
            <person name="Wang T.W."/>
            <person name="Stroehlein A.J.S."/>
            <person name="Young N.D."/>
            <person name="Ang C.-S.A."/>
            <person name="Fernando D.W.F."/>
            <person name="Lu H.L."/>
            <person name="Taylor S.T."/>
            <person name="Ehtesham M.E.M."/>
            <person name="Najaraj S.H.N."/>
            <person name="Harsha G.H.G."/>
            <person name="Madugundu A.M."/>
            <person name="Renuse S.R."/>
            <person name="Holt D.H."/>
            <person name="Pandey A.P."/>
            <person name="Papenfuss A.P."/>
            <person name="Gasser R.B.G."/>
            <person name="Fischer K.F."/>
        </authorList>
    </citation>
    <scope>NUCLEOTIDE SEQUENCE</scope>
    <source>
        <strain evidence="2">SSS_KF_BRIS2020</strain>
    </source>
</reference>
<dbReference type="EnsemblMetazoa" id="SSS_8775s_mrna">
    <property type="protein sequence ID" value="KAF7496626.1"/>
    <property type="gene ID" value="SSS_8775"/>
</dbReference>
<evidence type="ECO:0000256" key="1">
    <source>
        <dbReference type="SAM" id="Phobius"/>
    </source>
</evidence>
<reference evidence="4" key="1">
    <citation type="journal article" date="2020" name="PLoS Negl. Trop. Dis.">
        <title>High-quality nuclear genome for Sarcoptes scabiei-A critical resource for a neglected parasite.</title>
        <authorList>
            <person name="Korhonen P.K."/>
            <person name="Gasser R.B."/>
            <person name="Ma G."/>
            <person name="Wang T."/>
            <person name="Stroehlein A.J."/>
            <person name="Young N.D."/>
            <person name="Ang C.S."/>
            <person name="Fernando D.D."/>
            <person name="Lu H.C."/>
            <person name="Taylor S."/>
            <person name="Reynolds S.L."/>
            <person name="Mofiz E."/>
            <person name="Najaraj S.H."/>
            <person name="Gowda H."/>
            <person name="Madugundu A."/>
            <person name="Renuse S."/>
            <person name="Holt D."/>
            <person name="Pandey A."/>
            <person name="Papenfuss A.T."/>
            <person name="Fischer K."/>
        </authorList>
    </citation>
    <scope>NUCLEOTIDE SEQUENCE [LARGE SCALE GENOMIC DNA]</scope>
</reference>
<gene>
    <name evidence="2" type="ORF">SSS_8775</name>
</gene>
<name>A0A834RID4_SARSC</name>